<dbReference type="RefSeq" id="WP_069609430.1">
    <property type="nucleotide sequence ID" value="NZ_CP015218.1"/>
</dbReference>
<evidence type="ECO:0000256" key="3">
    <source>
        <dbReference type="ARBA" id="ARBA00008981"/>
    </source>
</evidence>
<dbReference type="GO" id="GO:0008483">
    <property type="term" value="F:transaminase activity"/>
    <property type="evidence" value="ECO:0007669"/>
    <property type="project" value="UniProtKB-KW"/>
</dbReference>
<proteinExistence type="inferred from homology"/>
<comment type="cofactor">
    <cofactor evidence="1 7">
        <name>pyridoxal 5'-phosphate</name>
        <dbReference type="ChEBI" id="CHEBI:597326"/>
    </cofactor>
</comment>
<dbReference type="AlphaFoldDB" id="A0A1D7V2Y9"/>
<comment type="similarity">
    <text evidence="3 7">Belongs to the class-III pyridoxal-phosphate-dependent aminotransferase family. HemL subfamily.</text>
</comment>
<dbReference type="PANTHER" id="PTHR43713:SF3">
    <property type="entry name" value="GLUTAMATE-1-SEMIALDEHYDE 2,1-AMINOMUTASE 1, CHLOROPLASTIC-RELATED"/>
    <property type="match status" value="1"/>
</dbReference>
<name>A0A1D7V2Y9_9LEPT</name>
<evidence type="ECO:0000256" key="6">
    <source>
        <dbReference type="ARBA" id="ARBA00023244"/>
    </source>
</evidence>
<evidence type="ECO:0000256" key="5">
    <source>
        <dbReference type="ARBA" id="ARBA00023235"/>
    </source>
</evidence>
<dbReference type="Gene3D" id="3.40.640.10">
    <property type="entry name" value="Type I PLP-dependent aspartate aminotransferase-like (Major domain)"/>
    <property type="match status" value="1"/>
</dbReference>
<evidence type="ECO:0000256" key="7">
    <source>
        <dbReference type="HAMAP-Rule" id="MF_00375"/>
    </source>
</evidence>
<comment type="subcellular location">
    <subcellularLocation>
        <location evidence="7">Cytoplasm</location>
    </subcellularLocation>
</comment>
<feature type="modified residue" description="N6-(pyridoxal phosphate)lysine" evidence="7">
    <location>
        <position position="279"/>
    </location>
</feature>
<dbReference type="InterPro" id="IPR005814">
    <property type="entry name" value="Aminotrans_3"/>
</dbReference>
<dbReference type="FunFam" id="3.40.640.10:FF:000021">
    <property type="entry name" value="Glutamate-1-semialdehyde 2,1-aminomutase"/>
    <property type="match status" value="1"/>
</dbReference>
<dbReference type="Gene3D" id="3.90.1150.10">
    <property type="entry name" value="Aspartate Aminotransferase, domain 1"/>
    <property type="match status" value="1"/>
</dbReference>
<evidence type="ECO:0000313" key="9">
    <source>
        <dbReference type="Proteomes" id="UP000094197"/>
    </source>
</evidence>
<dbReference type="EC" id="5.4.3.8" evidence="7"/>
<dbReference type="InterPro" id="IPR015424">
    <property type="entry name" value="PyrdxlP-dep_Trfase"/>
</dbReference>
<accession>A0A1D7V2Y9</accession>
<dbReference type="GO" id="GO:0030170">
    <property type="term" value="F:pyridoxal phosphate binding"/>
    <property type="evidence" value="ECO:0007669"/>
    <property type="project" value="InterPro"/>
</dbReference>
<comment type="subunit">
    <text evidence="7">Homodimer.</text>
</comment>
<comment type="catalytic activity">
    <reaction evidence="7">
        <text>(S)-4-amino-5-oxopentanoate = 5-aminolevulinate</text>
        <dbReference type="Rhea" id="RHEA:14265"/>
        <dbReference type="ChEBI" id="CHEBI:57501"/>
        <dbReference type="ChEBI" id="CHEBI:356416"/>
        <dbReference type="EC" id="5.4.3.8"/>
    </reaction>
</comment>
<dbReference type="Proteomes" id="UP000094197">
    <property type="component" value="Chromosome 2"/>
</dbReference>
<keyword evidence="4 7" id="KW-0663">Pyridoxal phosphate</keyword>
<comment type="pathway">
    <text evidence="2">Porphyrin-containing compound metabolism; protoporphyrin-IX biosynthesis; 5-aminolevulinate from L-glutamyl-tRNA(Glu): step 2/2.</text>
</comment>
<dbReference type="GO" id="GO:0042286">
    <property type="term" value="F:glutamate-1-semialdehyde 2,1-aminomutase activity"/>
    <property type="evidence" value="ECO:0007669"/>
    <property type="project" value="UniProtKB-UniRule"/>
</dbReference>
<evidence type="ECO:0000256" key="1">
    <source>
        <dbReference type="ARBA" id="ARBA00001933"/>
    </source>
</evidence>
<dbReference type="PROSITE" id="PS00600">
    <property type="entry name" value="AA_TRANSFER_CLASS_3"/>
    <property type="match status" value="1"/>
</dbReference>
<keyword evidence="5 7" id="KW-0413">Isomerase</keyword>
<keyword evidence="8" id="KW-0032">Aminotransferase</keyword>
<dbReference type="NCBIfam" id="NF000818">
    <property type="entry name" value="PRK00062.1"/>
    <property type="match status" value="1"/>
</dbReference>
<evidence type="ECO:0000256" key="4">
    <source>
        <dbReference type="ARBA" id="ARBA00022898"/>
    </source>
</evidence>
<dbReference type="InterPro" id="IPR004639">
    <property type="entry name" value="4pyrrol_synth_GluAld_NH2Trfase"/>
</dbReference>
<organism evidence="8 9">
    <name type="scientific">Leptospira tipperaryensis</name>
    <dbReference type="NCBI Taxonomy" id="2564040"/>
    <lineage>
        <taxon>Bacteria</taxon>
        <taxon>Pseudomonadati</taxon>
        <taxon>Spirochaetota</taxon>
        <taxon>Spirochaetia</taxon>
        <taxon>Leptospirales</taxon>
        <taxon>Leptospiraceae</taxon>
        <taxon>Leptospira</taxon>
    </lineage>
</organism>
<dbReference type="InterPro" id="IPR015421">
    <property type="entry name" value="PyrdxlP-dep_Trfase_major"/>
</dbReference>
<keyword evidence="7" id="KW-0963">Cytoplasm</keyword>
<dbReference type="CDD" id="cd00610">
    <property type="entry name" value="OAT_like"/>
    <property type="match status" value="1"/>
</dbReference>
<dbReference type="InterPro" id="IPR015422">
    <property type="entry name" value="PyrdxlP-dep_Trfase_small"/>
</dbReference>
<dbReference type="PANTHER" id="PTHR43713">
    <property type="entry name" value="GLUTAMATE-1-SEMIALDEHYDE 2,1-AMINOMUTASE"/>
    <property type="match status" value="1"/>
</dbReference>
<evidence type="ECO:0000313" key="8">
    <source>
        <dbReference type="EMBL" id="AOP36205.1"/>
    </source>
</evidence>
<reference evidence="8 9" key="1">
    <citation type="submission" date="2016-04" db="EMBL/GenBank/DDBJ databases">
        <title>Complete genome seqeunce of Leptospira alstonii serovar Room22.</title>
        <authorList>
            <person name="Nally J.E."/>
            <person name="Bayles D.O."/>
            <person name="Hurley D."/>
            <person name="Fanning S."/>
            <person name="McMahon B.J."/>
            <person name="Arent Z."/>
        </authorList>
    </citation>
    <scope>NUCLEOTIDE SEQUENCE [LARGE SCALE GENOMIC DNA]</scope>
    <source>
        <strain evidence="8 9">GWTS #1</strain>
    </source>
</reference>
<keyword evidence="9" id="KW-1185">Reference proteome</keyword>
<dbReference type="UniPathway" id="UPA00251">
    <property type="reaction ID" value="UER00317"/>
</dbReference>
<dbReference type="Pfam" id="PF00202">
    <property type="entry name" value="Aminotran_3"/>
    <property type="match status" value="1"/>
</dbReference>
<dbReference type="OrthoDB" id="9807885at2"/>
<gene>
    <name evidence="7" type="primary">hemL</name>
    <name evidence="8" type="ORF">A0128_19410</name>
</gene>
<dbReference type="GO" id="GO:0006782">
    <property type="term" value="P:protoporphyrinogen IX biosynthetic process"/>
    <property type="evidence" value="ECO:0007669"/>
    <property type="project" value="UniProtKB-UniRule"/>
</dbReference>
<protein>
    <recommendedName>
        <fullName evidence="7">Glutamate-1-semialdehyde 2,1-aminomutase</fullName>
        <shortName evidence="7">GSA</shortName>
        <ecNumber evidence="7">5.4.3.8</ecNumber>
    </recommendedName>
    <alternativeName>
        <fullName evidence="7">Glutamate-1-semialdehyde aminotransferase</fullName>
        <shortName evidence="7">GSA-AT</shortName>
    </alternativeName>
</protein>
<dbReference type="GO" id="GO:0005737">
    <property type="term" value="C:cytoplasm"/>
    <property type="evidence" value="ECO:0007669"/>
    <property type="project" value="UniProtKB-SubCell"/>
</dbReference>
<dbReference type="InterPro" id="IPR049704">
    <property type="entry name" value="Aminotrans_3_PPA_site"/>
</dbReference>
<evidence type="ECO:0000256" key="2">
    <source>
        <dbReference type="ARBA" id="ARBA00004819"/>
    </source>
</evidence>
<dbReference type="SUPFAM" id="SSF53383">
    <property type="entry name" value="PLP-dependent transferases"/>
    <property type="match status" value="1"/>
</dbReference>
<keyword evidence="6 7" id="KW-0627">Porphyrin biosynthesis</keyword>
<keyword evidence="8" id="KW-0808">Transferase</keyword>
<sequence>MSQHQTSLSANSWKGKTSEELFERAKKVSPGGVHSPVRSFRSVGGTPVFFASANGATLTDISGKEYIDYCLSFGPLILGHRDPEVEEVVRETAGLAWSFGATEPYSLELAEFITSQIPWAEKVRFVNSGTEAVMSALRVARAATGREKILKFDGCYHGHLDALLVKAGSGLAGESSSDSAGISAYAIANTLVLPLDDEKNVEALFAKEGKDIAALIIEPLPANYGLLIQRKEFILKIVEIAKKHGTLVVFDEVISGFRTGFQGMAGLLGIKPDLVTYGKIIGGGFPVGCYAGRNDLMDLVAPAGPVYQAGTLSASPFGMRAGLATLQKAQRENVYSILEKRTKTFTEEMVNILNGSGLGEWEAVAHSSLFWFHKKTSEPIRTIEKIPEGHKEGFAKVFHALLKNGIYLAPSGYEVGFLSFAHTDAVISKTLETANKALKNL</sequence>
<dbReference type="HAMAP" id="MF_00375">
    <property type="entry name" value="HemL_aminotrans_3"/>
    <property type="match status" value="1"/>
</dbReference>
<dbReference type="EMBL" id="CP015218">
    <property type="protein sequence ID" value="AOP36205.1"/>
    <property type="molecule type" value="Genomic_DNA"/>
</dbReference>
<dbReference type="KEGG" id="laj:A0128_19410"/>